<dbReference type="GO" id="GO:0003700">
    <property type="term" value="F:DNA-binding transcription factor activity"/>
    <property type="evidence" value="ECO:0007669"/>
    <property type="project" value="InterPro"/>
</dbReference>
<proteinExistence type="predicted"/>
<dbReference type="InterPro" id="IPR003313">
    <property type="entry name" value="AraC-bd"/>
</dbReference>
<keyword evidence="2" id="KW-0805">Transcription regulation</keyword>
<dbReference type="InterPro" id="IPR014710">
    <property type="entry name" value="RmlC-like_jellyroll"/>
</dbReference>
<dbReference type="PRINTS" id="PR00032">
    <property type="entry name" value="HTHARAC"/>
</dbReference>
<dbReference type="InterPro" id="IPR050204">
    <property type="entry name" value="AraC_XylS_family_regulators"/>
</dbReference>
<comment type="caution">
    <text evidence="7">The sequence shown here is derived from an EMBL/GenBank/DDBJ whole genome shotgun (WGS) entry which is preliminary data.</text>
</comment>
<dbReference type="SMART" id="SM00342">
    <property type="entry name" value="HTH_ARAC"/>
    <property type="match status" value="1"/>
</dbReference>
<evidence type="ECO:0000313" key="7">
    <source>
        <dbReference type="EMBL" id="HIQ83601.1"/>
    </source>
</evidence>
<dbReference type="PROSITE" id="PS00041">
    <property type="entry name" value="HTH_ARAC_FAMILY_1"/>
    <property type="match status" value="1"/>
</dbReference>
<dbReference type="PROSITE" id="PS01124">
    <property type="entry name" value="HTH_ARAC_FAMILY_2"/>
    <property type="match status" value="1"/>
</dbReference>
<reference evidence="7" key="2">
    <citation type="journal article" date="2021" name="PeerJ">
        <title>Extensive microbial diversity within the chicken gut microbiome revealed by metagenomics and culture.</title>
        <authorList>
            <person name="Gilroy R."/>
            <person name="Ravi A."/>
            <person name="Getino M."/>
            <person name="Pursley I."/>
            <person name="Horton D.L."/>
            <person name="Alikhan N.F."/>
            <person name="Baker D."/>
            <person name="Gharbi K."/>
            <person name="Hall N."/>
            <person name="Watson M."/>
            <person name="Adriaenssens E.M."/>
            <person name="Foster-Nyarko E."/>
            <person name="Jarju S."/>
            <person name="Secka A."/>
            <person name="Antonio M."/>
            <person name="Oren A."/>
            <person name="Chaudhuri R.R."/>
            <person name="La Ragione R."/>
            <person name="Hildebrand F."/>
            <person name="Pallen M.J."/>
        </authorList>
    </citation>
    <scope>NUCLEOTIDE SEQUENCE</scope>
    <source>
        <strain evidence="7">ChiSjej6B24-2974</strain>
    </source>
</reference>
<dbReference type="SUPFAM" id="SSF51215">
    <property type="entry name" value="Regulatory protein AraC"/>
    <property type="match status" value="1"/>
</dbReference>
<dbReference type="AlphaFoldDB" id="A0A9D1CXA0"/>
<evidence type="ECO:0000256" key="5">
    <source>
        <dbReference type="ARBA" id="ARBA00023163"/>
    </source>
</evidence>
<accession>A0A9D1CXA0</accession>
<organism evidence="7 8">
    <name type="scientific">Candidatus Pullichristensenella stercorigallinarum</name>
    <dbReference type="NCBI Taxonomy" id="2840909"/>
    <lineage>
        <taxon>Bacteria</taxon>
        <taxon>Bacillati</taxon>
        <taxon>Bacillota</taxon>
        <taxon>Clostridia</taxon>
        <taxon>Candidatus Pullichristensenella</taxon>
    </lineage>
</organism>
<sequence length="297" mass="33314">MIYHPSELALDGRQQEKLLGYDPDFPYTALDCAFDRYVGRCVDWHWHATLEVNVCVEGVLKTSTQRGEYLVRPGEGILVNANVLHRNDALDGAAGVRVHTHIFDRGMLAASERAMRRYVLPVAECVQIDVLPLSRADAAQRAILDLHARAFAAAGEEAPGYELEICALLTQAWRGIYALAQPMLDARRGVFRPENIRLKQMLAYIYEHYAEDISPAEIAAAAGVCERECFRCFKQELGTTPLSSLTDYRLRRAAALLRETNLSVTEIATACGFATASYFGKVFRRRMNLSPLQYRRG</sequence>
<dbReference type="InterPro" id="IPR018060">
    <property type="entry name" value="HTH_AraC"/>
</dbReference>
<evidence type="ECO:0000259" key="6">
    <source>
        <dbReference type="PROSITE" id="PS01124"/>
    </source>
</evidence>
<keyword evidence="1" id="KW-0963">Cytoplasm</keyword>
<evidence type="ECO:0000256" key="3">
    <source>
        <dbReference type="ARBA" id="ARBA00023125"/>
    </source>
</evidence>
<dbReference type="EMBL" id="DVFZ01000103">
    <property type="protein sequence ID" value="HIQ83601.1"/>
    <property type="molecule type" value="Genomic_DNA"/>
</dbReference>
<protein>
    <submittedName>
        <fullName evidence="7">Helix-turn-helix transcriptional regulator</fullName>
    </submittedName>
</protein>
<dbReference type="InterPro" id="IPR020449">
    <property type="entry name" value="Tscrpt_reg_AraC-type_HTH"/>
</dbReference>
<dbReference type="Proteomes" id="UP000824260">
    <property type="component" value="Unassembled WGS sequence"/>
</dbReference>
<reference evidence="7" key="1">
    <citation type="submission" date="2020-10" db="EMBL/GenBank/DDBJ databases">
        <authorList>
            <person name="Gilroy R."/>
        </authorList>
    </citation>
    <scope>NUCLEOTIDE SEQUENCE</scope>
    <source>
        <strain evidence="7">ChiSjej6B24-2974</strain>
    </source>
</reference>
<evidence type="ECO:0000256" key="4">
    <source>
        <dbReference type="ARBA" id="ARBA00023159"/>
    </source>
</evidence>
<feature type="domain" description="HTH araC/xylS-type" evidence="6">
    <location>
        <begin position="199"/>
        <end position="297"/>
    </location>
</feature>
<dbReference type="InterPro" id="IPR018062">
    <property type="entry name" value="HTH_AraC-typ_CS"/>
</dbReference>
<dbReference type="SUPFAM" id="SSF46689">
    <property type="entry name" value="Homeodomain-like"/>
    <property type="match status" value="2"/>
</dbReference>
<gene>
    <name evidence="7" type="ORF">IAA52_10935</name>
</gene>
<dbReference type="Pfam" id="PF02311">
    <property type="entry name" value="AraC_binding"/>
    <property type="match status" value="1"/>
</dbReference>
<dbReference type="InterPro" id="IPR037923">
    <property type="entry name" value="HTH-like"/>
</dbReference>
<dbReference type="Gene3D" id="2.60.120.10">
    <property type="entry name" value="Jelly Rolls"/>
    <property type="match status" value="1"/>
</dbReference>
<evidence type="ECO:0000256" key="2">
    <source>
        <dbReference type="ARBA" id="ARBA00023015"/>
    </source>
</evidence>
<keyword evidence="3" id="KW-0238">DNA-binding</keyword>
<dbReference type="GO" id="GO:0043565">
    <property type="term" value="F:sequence-specific DNA binding"/>
    <property type="evidence" value="ECO:0007669"/>
    <property type="project" value="InterPro"/>
</dbReference>
<dbReference type="PANTHER" id="PTHR46796">
    <property type="entry name" value="HTH-TYPE TRANSCRIPTIONAL ACTIVATOR RHAS-RELATED"/>
    <property type="match status" value="1"/>
</dbReference>
<evidence type="ECO:0000256" key="1">
    <source>
        <dbReference type="ARBA" id="ARBA00022490"/>
    </source>
</evidence>
<dbReference type="Pfam" id="PF12833">
    <property type="entry name" value="HTH_18"/>
    <property type="match status" value="1"/>
</dbReference>
<keyword evidence="4" id="KW-0010">Activator</keyword>
<keyword evidence="5" id="KW-0804">Transcription</keyword>
<evidence type="ECO:0000313" key="8">
    <source>
        <dbReference type="Proteomes" id="UP000824260"/>
    </source>
</evidence>
<name>A0A9D1CXA0_9FIRM</name>
<dbReference type="Gene3D" id="1.10.10.60">
    <property type="entry name" value="Homeodomain-like"/>
    <property type="match status" value="2"/>
</dbReference>
<dbReference type="PANTHER" id="PTHR46796:SF13">
    <property type="entry name" value="HTH-TYPE TRANSCRIPTIONAL ACTIVATOR RHAS"/>
    <property type="match status" value="1"/>
</dbReference>
<dbReference type="InterPro" id="IPR009057">
    <property type="entry name" value="Homeodomain-like_sf"/>
</dbReference>